<sequence>MAVKRKLTEWLGSDDAVWAVGDRVRGSKRGATSSSAWCSGRGSRPWVWSEQQGWRHKLLGGVIGGTSWPGKSTAWLGSRKIDGRAEEREDLEVVTADVVIAVVIEKEGAARAKDGLTVVRLEDNLGTDWVLVVAMVIWELVAEKVR</sequence>
<gene>
    <name evidence="1" type="ORF">M0R45_005024</name>
</gene>
<name>A0AAW1YLG5_RUBAR</name>
<proteinExistence type="predicted"/>
<organism evidence="1 2">
    <name type="scientific">Rubus argutus</name>
    <name type="common">Southern blackberry</name>
    <dbReference type="NCBI Taxonomy" id="59490"/>
    <lineage>
        <taxon>Eukaryota</taxon>
        <taxon>Viridiplantae</taxon>
        <taxon>Streptophyta</taxon>
        <taxon>Embryophyta</taxon>
        <taxon>Tracheophyta</taxon>
        <taxon>Spermatophyta</taxon>
        <taxon>Magnoliopsida</taxon>
        <taxon>eudicotyledons</taxon>
        <taxon>Gunneridae</taxon>
        <taxon>Pentapetalae</taxon>
        <taxon>rosids</taxon>
        <taxon>fabids</taxon>
        <taxon>Rosales</taxon>
        <taxon>Rosaceae</taxon>
        <taxon>Rosoideae</taxon>
        <taxon>Rosoideae incertae sedis</taxon>
        <taxon>Rubus</taxon>
    </lineage>
</organism>
<keyword evidence="2" id="KW-1185">Reference proteome</keyword>
<comment type="caution">
    <text evidence="1">The sequence shown here is derived from an EMBL/GenBank/DDBJ whole genome shotgun (WGS) entry which is preliminary data.</text>
</comment>
<accession>A0AAW1YLG5</accession>
<protein>
    <submittedName>
        <fullName evidence="1">Uncharacterized protein</fullName>
    </submittedName>
</protein>
<dbReference type="AlphaFoldDB" id="A0AAW1YLG5"/>
<evidence type="ECO:0000313" key="2">
    <source>
        <dbReference type="Proteomes" id="UP001457282"/>
    </source>
</evidence>
<evidence type="ECO:0000313" key="1">
    <source>
        <dbReference type="EMBL" id="KAK9949506.1"/>
    </source>
</evidence>
<dbReference type="Proteomes" id="UP001457282">
    <property type="component" value="Unassembled WGS sequence"/>
</dbReference>
<reference evidence="1 2" key="1">
    <citation type="journal article" date="2023" name="G3 (Bethesda)">
        <title>A chromosome-length genome assembly and annotation of blackberry (Rubus argutus, cv. 'Hillquist').</title>
        <authorList>
            <person name="Bruna T."/>
            <person name="Aryal R."/>
            <person name="Dudchenko O."/>
            <person name="Sargent D.J."/>
            <person name="Mead D."/>
            <person name="Buti M."/>
            <person name="Cavallini A."/>
            <person name="Hytonen T."/>
            <person name="Andres J."/>
            <person name="Pham M."/>
            <person name="Weisz D."/>
            <person name="Mascagni F."/>
            <person name="Usai G."/>
            <person name="Natali L."/>
            <person name="Bassil N."/>
            <person name="Fernandez G.E."/>
            <person name="Lomsadze A."/>
            <person name="Armour M."/>
            <person name="Olukolu B."/>
            <person name="Poorten T."/>
            <person name="Britton C."/>
            <person name="Davik J."/>
            <person name="Ashrafi H."/>
            <person name="Aiden E.L."/>
            <person name="Borodovsky M."/>
            <person name="Worthington M."/>
        </authorList>
    </citation>
    <scope>NUCLEOTIDE SEQUENCE [LARGE SCALE GENOMIC DNA]</scope>
    <source>
        <strain evidence="1">PI 553951</strain>
    </source>
</reference>
<dbReference type="EMBL" id="JBEDUW010000001">
    <property type="protein sequence ID" value="KAK9949506.1"/>
    <property type="molecule type" value="Genomic_DNA"/>
</dbReference>